<evidence type="ECO:0000313" key="3">
    <source>
        <dbReference type="Proteomes" id="UP000183015"/>
    </source>
</evidence>
<accession>A0A1H7P8K6</accession>
<proteinExistence type="predicted"/>
<keyword evidence="1" id="KW-0812">Transmembrane</keyword>
<keyword evidence="1" id="KW-0472">Membrane</keyword>
<evidence type="ECO:0000256" key="1">
    <source>
        <dbReference type="SAM" id="Phobius"/>
    </source>
</evidence>
<keyword evidence="1" id="KW-1133">Transmembrane helix</keyword>
<feature type="transmembrane region" description="Helical" evidence="1">
    <location>
        <begin position="12"/>
        <end position="31"/>
    </location>
</feature>
<organism evidence="2 3">
    <name type="scientific">Streptacidiphilus jiangxiensis</name>
    <dbReference type="NCBI Taxonomy" id="235985"/>
    <lineage>
        <taxon>Bacteria</taxon>
        <taxon>Bacillati</taxon>
        <taxon>Actinomycetota</taxon>
        <taxon>Actinomycetes</taxon>
        <taxon>Kitasatosporales</taxon>
        <taxon>Streptomycetaceae</taxon>
        <taxon>Streptacidiphilus</taxon>
    </lineage>
</organism>
<protein>
    <submittedName>
        <fullName evidence="2">Uncharacterized protein</fullName>
    </submittedName>
</protein>
<name>A0A1H7P8K6_STRJI</name>
<sequence>MHGPGLLRLVQRVLLIVVCQATAIALVAAWINNSYGPTGVRA</sequence>
<keyword evidence="3" id="KW-1185">Reference proteome</keyword>
<dbReference type="Proteomes" id="UP000183015">
    <property type="component" value="Unassembled WGS sequence"/>
</dbReference>
<reference evidence="3" key="1">
    <citation type="submission" date="2016-10" db="EMBL/GenBank/DDBJ databases">
        <authorList>
            <person name="Varghese N."/>
        </authorList>
    </citation>
    <scope>NUCLEOTIDE SEQUENCE [LARGE SCALE GENOMIC DNA]</scope>
    <source>
        <strain evidence="3">DSM 45096 / BCRC 16803 / CGMCC 4.1857 / CIP 109030 / JCM 12277 / KCTC 19219 / NBRC 100920 / 33214</strain>
    </source>
</reference>
<gene>
    <name evidence="2" type="ORF">SAMN05414137_107270</name>
</gene>
<evidence type="ECO:0000313" key="2">
    <source>
        <dbReference type="EMBL" id="SEL32150.1"/>
    </source>
</evidence>
<dbReference type="EMBL" id="FOAZ01000007">
    <property type="protein sequence ID" value="SEL32150.1"/>
    <property type="molecule type" value="Genomic_DNA"/>
</dbReference>
<dbReference type="AlphaFoldDB" id="A0A1H7P8K6"/>